<accession>A0A6A6C801</accession>
<dbReference type="PANTHER" id="PTHR23501:SF102">
    <property type="entry name" value="DRUG TRANSPORTER, PUTATIVE (AFU_ORTHOLOGUE AFUA_3G08530)-RELATED"/>
    <property type="match status" value="1"/>
</dbReference>
<evidence type="ECO:0000256" key="7">
    <source>
        <dbReference type="SAM" id="SignalP"/>
    </source>
</evidence>
<keyword evidence="3 6" id="KW-0812">Transmembrane</keyword>
<comment type="subcellular location">
    <subcellularLocation>
        <location evidence="1">Membrane</location>
        <topology evidence="1">Multi-pass membrane protein</topology>
    </subcellularLocation>
</comment>
<dbReference type="EMBL" id="ML993614">
    <property type="protein sequence ID" value="KAF2162368.1"/>
    <property type="molecule type" value="Genomic_DNA"/>
</dbReference>
<feature type="transmembrane region" description="Helical" evidence="6">
    <location>
        <begin position="296"/>
        <end position="321"/>
    </location>
</feature>
<dbReference type="OrthoDB" id="10021397at2759"/>
<evidence type="ECO:0000256" key="3">
    <source>
        <dbReference type="ARBA" id="ARBA00022692"/>
    </source>
</evidence>
<keyword evidence="5 6" id="KW-0472">Membrane</keyword>
<dbReference type="Proteomes" id="UP000799537">
    <property type="component" value="Unassembled WGS sequence"/>
</dbReference>
<gene>
    <name evidence="9" type="ORF">M409DRAFT_37425</name>
</gene>
<evidence type="ECO:0000259" key="8">
    <source>
        <dbReference type="PROSITE" id="PS50850"/>
    </source>
</evidence>
<dbReference type="Pfam" id="PF07690">
    <property type="entry name" value="MFS_1"/>
    <property type="match status" value="1"/>
</dbReference>
<keyword evidence="10" id="KW-1185">Reference proteome</keyword>
<dbReference type="AlphaFoldDB" id="A0A6A6C801"/>
<dbReference type="Gene3D" id="1.20.1720.10">
    <property type="entry name" value="Multidrug resistance protein D"/>
    <property type="match status" value="1"/>
</dbReference>
<dbReference type="SUPFAM" id="SSF103473">
    <property type="entry name" value="MFS general substrate transporter"/>
    <property type="match status" value="1"/>
</dbReference>
<feature type="transmembrane region" description="Helical" evidence="6">
    <location>
        <begin position="125"/>
        <end position="146"/>
    </location>
</feature>
<keyword evidence="4 6" id="KW-1133">Transmembrane helix</keyword>
<feature type="chain" id="PRO_5025393939" description="Major facilitator superfamily (MFS) profile domain-containing protein" evidence="7">
    <location>
        <begin position="24"/>
        <end position="510"/>
    </location>
</feature>
<feature type="transmembrane region" description="Helical" evidence="6">
    <location>
        <begin position="192"/>
        <end position="218"/>
    </location>
</feature>
<protein>
    <recommendedName>
        <fullName evidence="8">Major facilitator superfamily (MFS) profile domain-containing protein</fullName>
    </recommendedName>
</protein>
<feature type="transmembrane region" description="Helical" evidence="6">
    <location>
        <begin position="224"/>
        <end position="245"/>
    </location>
</feature>
<dbReference type="InterPro" id="IPR036259">
    <property type="entry name" value="MFS_trans_sf"/>
</dbReference>
<dbReference type="InterPro" id="IPR011701">
    <property type="entry name" value="MFS"/>
</dbReference>
<feature type="transmembrane region" description="Helical" evidence="6">
    <location>
        <begin position="391"/>
        <end position="414"/>
    </location>
</feature>
<dbReference type="GO" id="GO:0005886">
    <property type="term" value="C:plasma membrane"/>
    <property type="evidence" value="ECO:0007669"/>
    <property type="project" value="TreeGrafter"/>
</dbReference>
<keyword evidence="7" id="KW-0732">Signal</keyword>
<feature type="transmembrane region" description="Helical" evidence="6">
    <location>
        <begin position="265"/>
        <end position="284"/>
    </location>
</feature>
<dbReference type="PANTHER" id="PTHR23501">
    <property type="entry name" value="MAJOR FACILITATOR SUPERFAMILY"/>
    <property type="match status" value="1"/>
</dbReference>
<feature type="transmembrane region" description="Helical" evidence="6">
    <location>
        <begin position="68"/>
        <end position="86"/>
    </location>
</feature>
<feature type="transmembrane region" description="Helical" evidence="6">
    <location>
        <begin position="333"/>
        <end position="351"/>
    </location>
</feature>
<name>A0A6A6C801_ZASCE</name>
<evidence type="ECO:0000256" key="1">
    <source>
        <dbReference type="ARBA" id="ARBA00004141"/>
    </source>
</evidence>
<dbReference type="GO" id="GO:0022857">
    <property type="term" value="F:transmembrane transporter activity"/>
    <property type="evidence" value="ECO:0007669"/>
    <property type="project" value="InterPro"/>
</dbReference>
<dbReference type="RefSeq" id="XP_033663257.1">
    <property type="nucleotide sequence ID" value="XM_033810729.1"/>
</dbReference>
<dbReference type="PRINTS" id="PR01036">
    <property type="entry name" value="TCRTETB"/>
</dbReference>
<evidence type="ECO:0000256" key="2">
    <source>
        <dbReference type="ARBA" id="ARBA00007520"/>
    </source>
</evidence>
<feature type="domain" description="Major facilitator superfamily (MFS) profile" evidence="8">
    <location>
        <begin position="2"/>
        <end position="497"/>
    </location>
</feature>
<dbReference type="Gene3D" id="1.20.1250.20">
    <property type="entry name" value="MFS general substrate transporter like domains"/>
    <property type="match status" value="1"/>
</dbReference>
<evidence type="ECO:0000313" key="10">
    <source>
        <dbReference type="Proteomes" id="UP000799537"/>
    </source>
</evidence>
<dbReference type="PROSITE" id="PS50850">
    <property type="entry name" value="MFS"/>
    <property type="match status" value="1"/>
</dbReference>
<feature type="transmembrane region" description="Helical" evidence="6">
    <location>
        <begin position="357"/>
        <end position="379"/>
    </location>
</feature>
<sequence length="510" mass="54432">MIMSSFCIGGALVSIDSVIVSVALPTIADTLNMNSAEYSWIESAYLLAGAATMPACEPVSDSVGRKLVLAFGLTLFLLGSILAALARHPSLLIAGRTVQGIGEGAFTVMANVCFADLFSLSERGLYIAMYAGASCLGAALAPLIGAALTRGPGWRWCFWIALPFTTIALVLALIFLPFPLAKSPKPQDLRRIDVWGILLVTSCTVLLLLGLQFGGIFLPWQSAVVISLLSVGGAVLLVFICQIFWRHPARPLMPLHLFRNRTGVACLSISFFHGFTYLTVLYYVPLYMQLVLEIGLIRIGCLLLTTAVPTTIFTILAALIIRKTGRYARVIQTSTAFMAFALGLSITLPAYRSWPRLILFQLILAVGVGPLFQAPLIGLQAAVSKDEGASAYAVAIFLRTIASTIGLVVGQVVISNGIKQKASLLVAAGIPEDLVRRLQRDVSTLVQFGKLGRLGAQTQQVALKSAVTFSLSRVWVVCTAVAAAGLVASLLIEDLPLSRDTPMEESESGS</sequence>
<dbReference type="InterPro" id="IPR020846">
    <property type="entry name" value="MFS_dom"/>
</dbReference>
<feature type="signal peptide" evidence="7">
    <location>
        <begin position="1"/>
        <end position="23"/>
    </location>
</feature>
<dbReference type="GeneID" id="54564001"/>
<feature type="transmembrane region" description="Helical" evidence="6">
    <location>
        <begin position="158"/>
        <end position="180"/>
    </location>
</feature>
<evidence type="ECO:0000256" key="6">
    <source>
        <dbReference type="SAM" id="Phobius"/>
    </source>
</evidence>
<proteinExistence type="inferred from homology"/>
<organism evidence="9 10">
    <name type="scientific">Zasmidium cellare ATCC 36951</name>
    <dbReference type="NCBI Taxonomy" id="1080233"/>
    <lineage>
        <taxon>Eukaryota</taxon>
        <taxon>Fungi</taxon>
        <taxon>Dikarya</taxon>
        <taxon>Ascomycota</taxon>
        <taxon>Pezizomycotina</taxon>
        <taxon>Dothideomycetes</taxon>
        <taxon>Dothideomycetidae</taxon>
        <taxon>Mycosphaerellales</taxon>
        <taxon>Mycosphaerellaceae</taxon>
        <taxon>Zasmidium</taxon>
    </lineage>
</organism>
<comment type="similarity">
    <text evidence="2">Belongs to the major facilitator superfamily. TCR/Tet family.</text>
</comment>
<feature type="transmembrane region" description="Helical" evidence="6">
    <location>
        <begin position="474"/>
        <end position="492"/>
    </location>
</feature>
<reference evidence="9" key="1">
    <citation type="journal article" date="2020" name="Stud. Mycol.">
        <title>101 Dothideomycetes genomes: a test case for predicting lifestyles and emergence of pathogens.</title>
        <authorList>
            <person name="Haridas S."/>
            <person name="Albert R."/>
            <person name="Binder M."/>
            <person name="Bloem J."/>
            <person name="Labutti K."/>
            <person name="Salamov A."/>
            <person name="Andreopoulos B."/>
            <person name="Baker S."/>
            <person name="Barry K."/>
            <person name="Bills G."/>
            <person name="Bluhm B."/>
            <person name="Cannon C."/>
            <person name="Castanera R."/>
            <person name="Culley D."/>
            <person name="Daum C."/>
            <person name="Ezra D."/>
            <person name="Gonzalez J."/>
            <person name="Henrissat B."/>
            <person name="Kuo A."/>
            <person name="Liang C."/>
            <person name="Lipzen A."/>
            <person name="Lutzoni F."/>
            <person name="Magnuson J."/>
            <person name="Mondo S."/>
            <person name="Nolan M."/>
            <person name="Ohm R."/>
            <person name="Pangilinan J."/>
            <person name="Park H.-J."/>
            <person name="Ramirez L."/>
            <person name="Alfaro M."/>
            <person name="Sun H."/>
            <person name="Tritt A."/>
            <person name="Yoshinaga Y."/>
            <person name="Zwiers L.-H."/>
            <person name="Turgeon B."/>
            <person name="Goodwin S."/>
            <person name="Spatafora J."/>
            <person name="Crous P."/>
            <person name="Grigoriev I."/>
        </authorList>
    </citation>
    <scope>NUCLEOTIDE SEQUENCE</scope>
    <source>
        <strain evidence="9">ATCC 36951</strain>
    </source>
</reference>
<evidence type="ECO:0000256" key="4">
    <source>
        <dbReference type="ARBA" id="ARBA00022989"/>
    </source>
</evidence>
<evidence type="ECO:0000256" key="5">
    <source>
        <dbReference type="ARBA" id="ARBA00023136"/>
    </source>
</evidence>
<evidence type="ECO:0000313" key="9">
    <source>
        <dbReference type="EMBL" id="KAF2162368.1"/>
    </source>
</evidence>